<evidence type="ECO:0000256" key="9">
    <source>
        <dbReference type="ARBA" id="ARBA00030904"/>
    </source>
</evidence>
<evidence type="ECO:0000256" key="2">
    <source>
        <dbReference type="ARBA" id="ARBA00012838"/>
    </source>
</evidence>
<evidence type="ECO:0000256" key="10">
    <source>
        <dbReference type="RuleBase" id="RU363039"/>
    </source>
</evidence>
<organism evidence="12 13">
    <name type="scientific">Mycoplasmopsis columbinasalis</name>
    <dbReference type="NCBI Taxonomy" id="114880"/>
    <lineage>
        <taxon>Bacteria</taxon>
        <taxon>Bacillati</taxon>
        <taxon>Mycoplasmatota</taxon>
        <taxon>Mycoplasmoidales</taxon>
        <taxon>Metamycoplasmataceae</taxon>
        <taxon>Mycoplasmopsis</taxon>
    </lineage>
</organism>
<evidence type="ECO:0000256" key="5">
    <source>
        <dbReference type="ARBA" id="ARBA00022741"/>
    </source>
</evidence>
<comment type="similarity">
    <text evidence="10">Belongs to the class-I aminoacyl-tRNA synthetase family.</text>
</comment>
<keyword evidence="7 10" id="KW-0648">Protein biosynthesis</keyword>
<keyword evidence="4 10" id="KW-0436">Ligase</keyword>
<dbReference type="GO" id="GO:0004825">
    <property type="term" value="F:methionine-tRNA ligase activity"/>
    <property type="evidence" value="ECO:0007669"/>
    <property type="project" value="UniProtKB-EC"/>
</dbReference>
<dbReference type="AlphaFoldDB" id="A0A449B9X8"/>
<dbReference type="InterPro" id="IPR041872">
    <property type="entry name" value="Anticodon_Met"/>
</dbReference>
<dbReference type="InterPro" id="IPR033911">
    <property type="entry name" value="MetRS_core"/>
</dbReference>
<dbReference type="FunFam" id="2.170.220.10:FF:000002">
    <property type="entry name" value="Methionine--tRNA ligase"/>
    <property type="match status" value="1"/>
</dbReference>
<dbReference type="InterPro" id="IPR015413">
    <property type="entry name" value="Methionyl/Leucyl_tRNA_Synth"/>
</dbReference>
<name>A0A449B9X8_9BACT</name>
<dbReference type="PANTHER" id="PTHR43326:SF1">
    <property type="entry name" value="METHIONINE--TRNA LIGASE, MITOCHONDRIAL"/>
    <property type="match status" value="1"/>
</dbReference>
<dbReference type="InterPro" id="IPR009080">
    <property type="entry name" value="tRNAsynth_Ia_anticodon-bd"/>
</dbReference>
<evidence type="ECO:0000256" key="8">
    <source>
        <dbReference type="ARBA" id="ARBA00023146"/>
    </source>
</evidence>
<evidence type="ECO:0000259" key="11">
    <source>
        <dbReference type="Pfam" id="PF09334"/>
    </source>
</evidence>
<dbReference type="CDD" id="cd07957">
    <property type="entry name" value="Anticodon_Ia_Met"/>
    <property type="match status" value="1"/>
</dbReference>
<dbReference type="RefSeq" id="WP_129622846.1">
    <property type="nucleotide sequence ID" value="NZ_LR215043.1"/>
</dbReference>
<feature type="domain" description="Methionyl/Leucyl tRNA synthetase" evidence="11">
    <location>
        <begin position="153"/>
        <end position="372"/>
    </location>
</feature>
<feature type="domain" description="Methionyl/Leucyl tRNA synthetase" evidence="11">
    <location>
        <begin position="6"/>
        <end position="139"/>
    </location>
</feature>
<dbReference type="GO" id="GO:0006431">
    <property type="term" value="P:methionyl-tRNA aminoacylation"/>
    <property type="evidence" value="ECO:0007669"/>
    <property type="project" value="InterPro"/>
</dbReference>
<keyword evidence="5 10" id="KW-0547">Nucleotide-binding</keyword>
<comment type="function">
    <text evidence="1">Is required not only for elongation of protein synthesis but also for the initiation of all mRNA translation through initiator tRNA(fMet) aminoacylation.</text>
</comment>
<evidence type="ECO:0000256" key="6">
    <source>
        <dbReference type="ARBA" id="ARBA00022840"/>
    </source>
</evidence>
<evidence type="ECO:0000256" key="1">
    <source>
        <dbReference type="ARBA" id="ARBA00003314"/>
    </source>
</evidence>
<dbReference type="KEGG" id="mcob:NCTC10184_00208"/>
<dbReference type="SUPFAM" id="SSF47323">
    <property type="entry name" value="Anticodon-binding domain of a subclass of class I aminoacyl-tRNA synthetases"/>
    <property type="match status" value="1"/>
</dbReference>
<dbReference type="OrthoDB" id="9810191at2"/>
<dbReference type="PANTHER" id="PTHR43326">
    <property type="entry name" value="METHIONYL-TRNA SYNTHETASE"/>
    <property type="match status" value="1"/>
</dbReference>
<keyword evidence="6 10" id="KW-0067">ATP-binding</keyword>
<proteinExistence type="inferred from homology"/>
<dbReference type="PRINTS" id="PR01041">
    <property type="entry name" value="TRNASYNTHMET"/>
</dbReference>
<dbReference type="Gene3D" id="1.10.730.10">
    <property type="entry name" value="Isoleucyl-tRNA Synthetase, Domain 1"/>
    <property type="match status" value="1"/>
</dbReference>
<dbReference type="SUPFAM" id="SSF52374">
    <property type="entry name" value="Nucleotidylyl transferase"/>
    <property type="match status" value="1"/>
</dbReference>
<keyword evidence="8 10" id="KW-0030">Aminoacyl-tRNA synthetase</keyword>
<dbReference type="NCBIfam" id="TIGR00398">
    <property type="entry name" value="metG"/>
    <property type="match status" value="1"/>
</dbReference>
<dbReference type="EC" id="6.1.1.10" evidence="2"/>
<dbReference type="Proteomes" id="UP000290876">
    <property type="component" value="Chromosome"/>
</dbReference>
<evidence type="ECO:0000256" key="7">
    <source>
        <dbReference type="ARBA" id="ARBA00022917"/>
    </source>
</evidence>
<reference evidence="12 13" key="1">
    <citation type="submission" date="2019-01" db="EMBL/GenBank/DDBJ databases">
        <authorList>
            <consortium name="Pathogen Informatics"/>
        </authorList>
    </citation>
    <scope>NUCLEOTIDE SEQUENCE [LARGE SCALE GENOMIC DNA]</scope>
    <source>
        <strain evidence="12 13">NCTC10184</strain>
    </source>
</reference>
<evidence type="ECO:0000256" key="3">
    <source>
        <dbReference type="ARBA" id="ARBA00018753"/>
    </source>
</evidence>
<dbReference type="InterPro" id="IPR023457">
    <property type="entry name" value="Met-tRNA_synth_2"/>
</dbReference>
<evidence type="ECO:0000256" key="4">
    <source>
        <dbReference type="ARBA" id="ARBA00022598"/>
    </source>
</evidence>
<dbReference type="Pfam" id="PF09334">
    <property type="entry name" value="tRNA-synt_1g"/>
    <property type="match status" value="2"/>
</dbReference>
<dbReference type="EMBL" id="LR215043">
    <property type="protein sequence ID" value="VEU77993.1"/>
    <property type="molecule type" value="Genomic_DNA"/>
</dbReference>
<gene>
    <name evidence="12" type="primary">metG</name>
    <name evidence="12" type="ORF">NCTC10184_00208</name>
</gene>
<dbReference type="CDD" id="cd00814">
    <property type="entry name" value="MetRS_core"/>
    <property type="match status" value="1"/>
</dbReference>
<dbReference type="Gene3D" id="3.40.50.620">
    <property type="entry name" value="HUPs"/>
    <property type="match status" value="1"/>
</dbReference>
<dbReference type="InterPro" id="IPR014758">
    <property type="entry name" value="Met-tRNA_synth"/>
</dbReference>
<protein>
    <recommendedName>
        <fullName evidence="3">Methionine--tRNA ligase</fullName>
        <ecNumber evidence="2">6.1.1.10</ecNumber>
    </recommendedName>
    <alternativeName>
        <fullName evidence="9">Methionyl-tRNA synthetase</fullName>
    </alternativeName>
</protein>
<evidence type="ECO:0000313" key="12">
    <source>
        <dbReference type="EMBL" id="VEU77993.1"/>
    </source>
</evidence>
<dbReference type="GO" id="GO:0005524">
    <property type="term" value="F:ATP binding"/>
    <property type="evidence" value="ECO:0007669"/>
    <property type="project" value="UniProtKB-KW"/>
</dbReference>
<accession>A0A449B9X8</accession>
<evidence type="ECO:0000313" key="13">
    <source>
        <dbReference type="Proteomes" id="UP000290876"/>
    </source>
</evidence>
<dbReference type="InterPro" id="IPR014729">
    <property type="entry name" value="Rossmann-like_a/b/a_fold"/>
</dbReference>
<sequence>MSKKTFYVTTPIYYASGPLHIGHLYCTIMAWTIANYKKSQGYDAKFLTGSDEHGQKIANKAKPQNKEPKQFVDELVETCKQMWAKWDINYDYFSRTTSAHHEEAVKQVFSWFLANDFIYKDRYEGLYSIEDEEFLAKNQAVFKDGEYFHPSSGHKLAVMSEESYFFKIKKMQAWWVEYVKTHPNFLLPQKTVNEMFNNFVNEGLEDLSVTRTNVAWAIPIKEDFHHTLYVWLDALFNYVTTLGYSPSNPKAADYVKYWENGTEIVHILGKEISRFHFIYWPMFLEALGLRQPTTIISHGLLRDKDGRKMSKSLHNVIEPDTLFNKFDDEMIKYYFASQVIFGEDANFGEEKLKEVVNADLVNNFGNLISRTLKMLSNSFDHGIVYKTSNEQVHLEIENEIKSFLDNYVTAMDAFHFDKGLKLAIELSDKLNKYIDKTMPWKLTNNLPELSLVLSRLLNGIYAVAFALQVSLPRKIAEVATALGVTNFDKDALLDFHKFDNVIPAKQFMLYERLK</sequence>
<keyword evidence="13" id="KW-1185">Reference proteome</keyword>
<dbReference type="Gene3D" id="2.170.220.10">
    <property type="match status" value="1"/>
</dbReference>